<sequence>MHQRVVPVLIQKIHKRDIAYHQNLHDDEFLSRLKDHVIKLAVDHPHITELADDGGQGSLEAAVMLASDEGIAPLGIYSVVNPVFQVMECCRHIGVNQPDTGHKSLEHRQHRRVQVWKIFLHRRQDVLVSEVCCGDDTERRFQLRRDVPFEVACRELYPPEGQEHTARRHHGNKEKVR</sequence>
<reference evidence="1" key="1">
    <citation type="submission" date="2019-08" db="EMBL/GenBank/DDBJ databases">
        <authorList>
            <person name="Kucharzyk K."/>
            <person name="Murdoch R.W."/>
            <person name="Higgins S."/>
            <person name="Loffler F."/>
        </authorList>
    </citation>
    <scope>NUCLEOTIDE SEQUENCE</scope>
</reference>
<name>A0A645HEF3_9ZZZZ</name>
<dbReference type="EMBL" id="VSSQ01090664">
    <property type="protein sequence ID" value="MPN36509.1"/>
    <property type="molecule type" value="Genomic_DNA"/>
</dbReference>
<accession>A0A645HEF3</accession>
<dbReference type="AlphaFoldDB" id="A0A645HEF3"/>
<evidence type="ECO:0000313" key="1">
    <source>
        <dbReference type="EMBL" id="MPN36509.1"/>
    </source>
</evidence>
<organism evidence="1">
    <name type="scientific">bioreactor metagenome</name>
    <dbReference type="NCBI Taxonomy" id="1076179"/>
    <lineage>
        <taxon>unclassified sequences</taxon>
        <taxon>metagenomes</taxon>
        <taxon>ecological metagenomes</taxon>
    </lineage>
</organism>
<protein>
    <submittedName>
        <fullName evidence="1">Uncharacterized protein</fullName>
    </submittedName>
</protein>
<comment type="caution">
    <text evidence="1">The sequence shown here is derived from an EMBL/GenBank/DDBJ whole genome shotgun (WGS) entry which is preliminary data.</text>
</comment>
<proteinExistence type="predicted"/>
<gene>
    <name evidence="1" type="ORF">SDC9_184018</name>
</gene>